<organism evidence="2 3">
    <name type="scientific">Zosterops borbonicus</name>
    <dbReference type="NCBI Taxonomy" id="364589"/>
    <lineage>
        <taxon>Eukaryota</taxon>
        <taxon>Metazoa</taxon>
        <taxon>Chordata</taxon>
        <taxon>Craniata</taxon>
        <taxon>Vertebrata</taxon>
        <taxon>Euteleostomi</taxon>
        <taxon>Archelosauria</taxon>
        <taxon>Archosauria</taxon>
        <taxon>Dinosauria</taxon>
        <taxon>Saurischia</taxon>
        <taxon>Theropoda</taxon>
        <taxon>Coelurosauria</taxon>
        <taxon>Aves</taxon>
        <taxon>Neognathae</taxon>
        <taxon>Neoaves</taxon>
        <taxon>Telluraves</taxon>
        <taxon>Australaves</taxon>
        <taxon>Passeriformes</taxon>
        <taxon>Sylvioidea</taxon>
        <taxon>Zosteropidae</taxon>
        <taxon>Zosterops</taxon>
    </lineage>
</organism>
<evidence type="ECO:0000256" key="1">
    <source>
        <dbReference type="SAM" id="MobiDB-lite"/>
    </source>
</evidence>
<accession>A0A8K1LEG9</accession>
<feature type="region of interest" description="Disordered" evidence="1">
    <location>
        <begin position="105"/>
        <end position="150"/>
    </location>
</feature>
<gene>
    <name evidence="2" type="ORF">HGM15179_016260</name>
</gene>
<feature type="compositionally biased region" description="Pro residues" evidence="1">
    <location>
        <begin position="120"/>
        <end position="147"/>
    </location>
</feature>
<keyword evidence="3" id="KW-1185">Reference proteome</keyword>
<comment type="caution">
    <text evidence="2">The sequence shown here is derived from an EMBL/GenBank/DDBJ whole genome shotgun (WGS) entry which is preliminary data.</text>
</comment>
<evidence type="ECO:0000313" key="3">
    <source>
        <dbReference type="Proteomes" id="UP000796761"/>
    </source>
</evidence>
<sequence length="199" mass="21626">EGPSGLESVGGLLPEVWAGLFRQQQYLLEPMRPWLRRRLERWWQIKTVESGILLALCIFGPDREVLAQRLQPRLRHHTTLLVDSVVGIIETECSQEVRRLRGCHAAQEETQSPGAGSGPLVPPHTPPPWAQGSQQPPPHHPPSPRPSFPAVTWCQTAARGWSSPARAARGAREFRSAWPPFCVGYGAAGNGGSGAGASG</sequence>
<feature type="non-terminal residue" evidence="2">
    <location>
        <position position="199"/>
    </location>
</feature>
<dbReference type="OrthoDB" id="9120264at2759"/>
<protein>
    <submittedName>
        <fullName evidence="2">Uncharacterized protein</fullName>
    </submittedName>
</protein>
<reference evidence="2" key="1">
    <citation type="submission" date="2019-04" db="EMBL/GenBank/DDBJ databases">
        <title>Genome assembly of Zosterops borbonicus 15179.</title>
        <authorList>
            <person name="Leroy T."/>
            <person name="Anselmetti Y."/>
            <person name="Tilak M.-K."/>
            <person name="Nabholz B."/>
        </authorList>
    </citation>
    <scope>NUCLEOTIDE SEQUENCE</scope>
    <source>
        <strain evidence="2">HGM_15179</strain>
        <tissue evidence="2">Muscle</tissue>
    </source>
</reference>
<evidence type="ECO:0000313" key="2">
    <source>
        <dbReference type="EMBL" id="TRZ10847.1"/>
    </source>
</evidence>
<dbReference type="EMBL" id="SWJQ01000798">
    <property type="protein sequence ID" value="TRZ10847.1"/>
    <property type="molecule type" value="Genomic_DNA"/>
</dbReference>
<name>A0A8K1LEG9_9PASS</name>
<feature type="non-terminal residue" evidence="2">
    <location>
        <position position="1"/>
    </location>
</feature>
<dbReference type="AlphaFoldDB" id="A0A8K1LEG9"/>
<proteinExistence type="predicted"/>
<dbReference type="Proteomes" id="UP000796761">
    <property type="component" value="Unassembled WGS sequence"/>
</dbReference>